<keyword evidence="1" id="KW-0732">Signal</keyword>
<dbReference type="RefSeq" id="WP_211143398.1">
    <property type="nucleotide sequence ID" value="NZ_JAEEGB010000017.1"/>
</dbReference>
<protein>
    <submittedName>
        <fullName evidence="2">Uncharacterized protein</fullName>
    </submittedName>
</protein>
<accession>A0A934I097</accession>
<dbReference type="Proteomes" id="UP000622687">
    <property type="component" value="Unassembled WGS sequence"/>
</dbReference>
<comment type="caution">
    <text evidence="2">The sequence shown here is derived from an EMBL/GenBank/DDBJ whole genome shotgun (WGS) entry which is preliminary data.</text>
</comment>
<sequence length="115" mass="12256">MKLKFKTLALSALIIMGATTTTFASRLDMGPGQTGTNETLCNSDSIPGSHRVGINRRESQYGTCGLSYVGFNGRDLFTQVDVGGRTLIGTGTNWAQSETMCVGSQAVVRETHGLH</sequence>
<name>A0A934I097_9CLOT</name>
<feature type="chain" id="PRO_5036793202" evidence="1">
    <location>
        <begin position="25"/>
        <end position="115"/>
    </location>
</feature>
<dbReference type="AlphaFoldDB" id="A0A934I097"/>
<evidence type="ECO:0000313" key="3">
    <source>
        <dbReference type="Proteomes" id="UP000622687"/>
    </source>
</evidence>
<dbReference type="EMBL" id="JAEEGB010000017">
    <property type="protein sequence ID" value="MBI6873983.1"/>
    <property type="molecule type" value="Genomic_DNA"/>
</dbReference>
<evidence type="ECO:0000256" key="1">
    <source>
        <dbReference type="SAM" id="SignalP"/>
    </source>
</evidence>
<gene>
    <name evidence="2" type="ORF">I6U51_14950</name>
</gene>
<proteinExistence type="predicted"/>
<evidence type="ECO:0000313" key="2">
    <source>
        <dbReference type="EMBL" id="MBI6873983.1"/>
    </source>
</evidence>
<keyword evidence="3" id="KW-1185">Reference proteome</keyword>
<feature type="signal peptide" evidence="1">
    <location>
        <begin position="1"/>
        <end position="24"/>
    </location>
</feature>
<reference evidence="2" key="1">
    <citation type="submission" date="2020-12" db="EMBL/GenBank/DDBJ databases">
        <title>Clostridium thailandense sp. nov., a novel acetogenic bacterium isolated from peat land soil in Thailand.</title>
        <authorList>
            <person name="Chaikitkaew S."/>
            <person name="Birkeland N.K."/>
        </authorList>
    </citation>
    <scope>NUCLEOTIDE SEQUENCE</scope>
    <source>
        <strain evidence="2">DSM 17425</strain>
    </source>
</reference>
<organism evidence="2 3">
    <name type="scientific">Clostridium aciditolerans</name>
    <dbReference type="NCBI Taxonomy" id="339861"/>
    <lineage>
        <taxon>Bacteria</taxon>
        <taxon>Bacillati</taxon>
        <taxon>Bacillota</taxon>
        <taxon>Clostridia</taxon>
        <taxon>Eubacteriales</taxon>
        <taxon>Clostridiaceae</taxon>
        <taxon>Clostridium</taxon>
    </lineage>
</organism>